<proteinExistence type="predicted"/>
<evidence type="ECO:0000313" key="2">
    <source>
        <dbReference type="Proteomes" id="UP000094067"/>
    </source>
</evidence>
<organism evidence="1 2">
    <name type="scientific">Eisenbergiella tayi</name>
    <dbReference type="NCBI Taxonomy" id="1432052"/>
    <lineage>
        <taxon>Bacteria</taxon>
        <taxon>Bacillati</taxon>
        <taxon>Bacillota</taxon>
        <taxon>Clostridia</taxon>
        <taxon>Lachnospirales</taxon>
        <taxon>Lachnospiraceae</taxon>
        <taxon>Eisenbergiella</taxon>
    </lineage>
</organism>
<dbReference type="Proteomes" id="UP000094067">
    <property type="component" value="Unassembled WGS sequence"/>
</dbReference>
<dbReference type="EMBL" id="MCGH01000003">
    <property type="protein sequence ID" value="ODM03196.1"/>
    <property type="molecule type" value="Genomic_DNA"/>
</dbReference>
<name>A0A1E3A4P5_9FIRM</name>
<gene>
    <name evidence="1" type="ORF">BEI61_03990</name>
</gene>
<accession>A0A1E3A4P5</accession>
<sequence>MIESKKTKCSECCFCKLRGRTDAKYAGVGYTGYGRGYFYCTNPAAQELKDKHGYPQNAFIGYGSSDHNTKLQLKTRPRWCPLSATE</sequence>
<reference evidence="1 2" key="1">
    <citation type="submission" date="2016-07" db="EMBL/GenBank/DDBJ databases">
        <title>Characterization of isolates of Eisenbergiella tayi derived from blood cultures, using whole genome sequencing.</title>
        <authorList>
            <person name="Burdz T."/>
            <person name="Wiebe D."/>
            <person name="Huynh C."/>
            <person name="Bernard K."/>
        </authorList>
    </citation>
    <scope>NUCLEOTIDE SEQUENCE [LARGE SCALE GENOMIC DNA]</scope>
    <source>
        <strain evidence="1 2">NML 110608</strain>
    </source>
</reference>
<evidence type="ECO:0000313" key="1">
    <source>
        <dbReference type="EMBL" id="ODM03196.1"/>
    </source>
</evidence>
<dbReference type="AlphaFoldDB" id="A0A1E3A4P5"/>
<protein>
    <submittedName>
        <fullName evidence="1">Uncharacterized protein</fullName>
    </submittedName>
</protein>
<comment type="caution">
    <text evidence="1">The sequence shown here is derived from an EMBL/GenBank/DDBJ whole genome shotgun (WGS) entry which is preliminary data.</text>
</comment>